<feature type="transmembrane region" description="Helical" evidence="1">
    <location>
        <begin position="20"/>
        <end position="38"/>
    </location>
</feature>
<evidence type="ECO:0000256" key="1">
    <source>
        <dbReference type="SAM" id="Phobius"/>
    </source>
</evidence>
<organism evidence="2">
    <name type="scientific">Tuwongella immobilis</name>
    <dbReference type="NCBI Taxonomy" id="692036"/>
    <lineage>
        <taxon>Bacteria</taxon>
        <taxon>Pseudomonadati</taxon>
        <taxon>Planctomycetota</taxon>
        <taxon>Planctomycetia</taxon>
        <taxon>Gemmatales</taxon>
        <taxon>Gemmataceae</taxon>
        <taxon>Tuwongella</taxon>
    </lineage>
</organism>
<keyword evidence="1" id="KW-0472">Membrane</keyword>
<gene>
    <name evidence="2" type="ORF">GMBLW1_39600</name>
</gene>
<dbReference type="Gene3D" id="3.30.1390.10">
    <property type="match status" value="1"/>
</dbReference>
<dbReference type="AlphaFoldDB" id="A0A6C2YVN6"/>
<dbReference type="RefSeq" id="WP_162660299.1">
    <property type="nucleotide sequence ID" value="NZ_LR593887.1"/>
</dbReference>
<dbReference type="EMBL" id="LR593887">
    <property type="protein sequence ID" value="VTS07822.1"/>
    <property type="molecule type" value="Genomic_DNA"/>
</dbReference>
<sequence>MSESTPSEPKPASTDRMRLGLAFGMLAIAIGMLIYALTQDEVPTSFKVLPLVFVMLSMANLSRSQQLPADVPITEESWKNLAMNPATKIQAIKVYRQLHTASLVDAKTAVEQYIQEQRSANG</sequence>
<accession>A0A6C2YVN6</accession>
<evidence type="ECO:0000313" key="2">
    <source>
        <dbReference type="EMBL" id="VIP05233.1"/>
    </source>
</evidence>
<protein>
    <submittedName>
        <fullName evidence="2">: Ribosomal_L12</fullName>
    </submittedName>
</protein>
<proteinExistence type="predicted"/>
<evidence type="ECO:0000313" key="3">
    <source>
        <dbReference type="Proteomes" id="UP000464378"/>
    </source>
</evidence>
<dbReference type="InParanoid" id="A0A6C2YVN6"/>
<dbReference type="Proteomes" id="UP000464378">
    <property type="component" value="Chromosome"/>
</dbReference>
<dbReference type="InterPro" id="IPR014719">
    <property type="entry name" value="Ribosomal_bL12_C/ClpS-like"/>
</dbReference>
<dbReference type="EMBL" id="LR586016">
    <property type="protein sequence ID" value="VIP05233.1"/>
    <property type="molecule type" value="Genomic_DNA"/>
</dbReference>
<keyword evidence="1" id="KW-1133">Transmembrane helix</keyword>
<keyword evidence="1" id="KW-0812">Transmembrane</keyword>
<reference evidence="2" key="1">
    <citation type="submission" date="2019-04" db="EMBL/GenBank/DDBJ databases">
        <authorList>
            <consortium name="Science for Life Laboratories"/>
        </authorList>
    </citation>
    <scope>NUCLEOTIDE SEQUENCE</scope>
    <source>
        <strain evidence="2">MBLW1</strain>
    </source>
</reference>
<keyword evidence="3" id="KW-1185">Reference proteome</keyword>
<name>A0A6C2YVN6_9BACT</name>
<dbReference type="KEGG" id="tim:GMBLW1_39600"/>